<keyword evidence="5 10" id="KW-0460">Magnesium</keyword>
<dbReference type="EC" id="2.7.8.7" evidence="10"/>
<evidence type="ECO:0000256" key="2">
    <source>
        <dbReference type="ARBA" id="ARBA00022679"/>
    </source>
</evidence>
<feature type="domain" description="4'-phosphopantetheinyl transferase" evidence="11">
    <location>
        <begin position="3"/>
        <end position="120"/>
    </location>
</feature>
<evidence type="ECO:0000256" key="5">
    <source>
        <dbReference type="ARBA" id="ARBA00022842"/>
    </source>
</evidence>
<dbReference type="EMBL" id="SPIA01000001">
    <property type="protein sequence ID" value="TFH68502.1"/>
    <property type="molecule type" value="Genomic_DNA"/>
</dbReference>
<dbReference type="GO" id="GO:0000287">
    <property type="term" value="F:magnesium ion binding"/>
    <property type="evidence" value="ECO:0007669"/>
    <property type="project" value="UniProtKB-UniRule"/>
</dbReference>
<evidence type="ECO:0000313" key="13">
    <source>
        <dbReference type="Proteomes" id="UP000298133"/>
    </source>
</evidence>
<reference evidence="12 13" key="1">
    <citation type="submission" date="2019-03" db="EMBL/GenBank/DDBJ databases">
        <title>Draft genome of Gammaproteobacteria bacterium LSUCC0057, a member of the SAR92 clade.</title>
        <authorList>
            <person name="Lanclos V.C."/>
            <person name="Doiron C."/>
            <person name="Henson M.W."/>
            <person name="Thrash J.C."/>
        </authorList>
    </citation>
    <scope>NUCLEOTIDE SEQUENCE [LARGE SCALE GENOMIC DNA]</scope>
    <source>
        <strain evidence="12 13">LSUCC0057</strain>
    </source>
</reference>
<name>A0A4Y8UJH6_9GAMM</name>
<comment type="similarity">
    <text evidence="10">Belongs to the P-Pant transferase superfamily. AcpS family.</text>
</comment>
<keyword evidence="1 10" id="KW-0444">Lipid biosynthesis</keyword>
<evidence type="ECO:0000256" key="9">
    <source>
        <dbReference type="ARBA" id="ARBA00054726"/>
    </source>
</evidence>
<comment type="function">
    <text evidence="10">Transfers the 4'-phosphopantetheine moiety from coenzyme A to a Ser of acyl-carrier-protein.</text>
</comment>
<keyword evidence="2 10" id="KW-0808">Transferase</keyword>
<accession>A0A4Y8UJH6</accession>
<feature type="binding site" evidence="10">
    <location>
        <position position="7"/>
    </location>
    <ligand>
        <name>Mg(2+)</name>
        <dbReference type="ChEBI" id="CHEBI:18420"/>
    </ligand>
</feature>
<keyword evidence="4 10" id="KW-0276">Fatty acid metabolism</keyword>
<evidence type="ECO:0000256" key="3">
    <source>
        <dbReference type="ARBA" id="ARBA00022723"/>
    </source>
</evidence>
<keyword evidence="10" id="KW-0963">Cytoplasm</keyword>
<dbReference type="InterPro" id="IPR002582">
    <property type="entry name" value="ACPS"/>
</dbReference>
<evidence type="ECO:0000256" key="8">
    <source>
        <dbReference type="ARBA" id="ARBA00050875"/>
    </source>
</evidence>
<evidence type="ECO:0000256" key="4">
    <source>
        <dbReference type="ARBA" id="ARBA00022832"/>
    </source>
</evidence>
<dbReference type="Gene3D" id="3.90.470.20">
    <property type="entry name" value="4'-phosphopantetheinyl transferase domain"/>
    <property type="match status" value="1"/>
</dbReference>
<comment type="caution">
    <text evidence="12">The sequence shown here is derived from an EMBL/GenBank/DDBJ whole genome shotgun (WGS) entry which is preliminary data.</text>
</comment>
<sequence length="123" mass="13016">MKGIGTDIVAIARFAPLLARQGERFVERLLTASERQLYQQRGAPESFLAKRFAAKEAVAKALGTGIGRGVSFQHIEILNTAAGLPQVTLHGGALAAAQALGGERVLLSIADERDYAIAYAALI</sequence>
<dbReference type="GO" id="GO:0008897">
    <property type="term" value="F:holo-[acyl-carrier-protein] synthase activity"/>
    <property type="evidence" value="ECO:0007669"/>
    <property type="project" value="UniProtKB-UniRule"/>
</dbReference>
<dbReference type="Proteomes" id="UP000298133">
    <property type="component" value="Unassembled WGS sequence"/>
</dbReference>
<organism evidence="12 13">
    <name type="scientific">Gammaproteobacteria bacterium LSUCC0057</name>
    <dbReference type="NCBI Taxonomy" id="2559237"/>
    <lineage>
        <taxon>Bacteria</taxon>
        <taxon>Pseudomonadati</taxon>
        <taxon>Pseudomonadota</taxon>
        <taxon>Gammaproteobacteria</taxon>
        <taxon>Cellvibrionales</taxon>
        <taxon>Porticoccaceae</taxon>
        <taxon>SAR92 clade</taxon>
    </lineage>
</organism>
<dbReference type="FunFam" id="3.90.470.20:FF:000001">
    <property type="entry name" value="Holo-[acyl-carrier-protein] synthase"/>
    <property type="match status" value="1"/>
</dbReference>
<comment type="function">
    <text evidence="9">Transfers the 4'-phosphopantetheine moiety from coenzyme A to the 'Ser-36' of acyl-carrier-protein.</text>
</comment>
<dbReference type="GO" id="GO:0006633">
    <property type="term" value="P:fatty acid biosynthetic process"/>
    <property type="evidence" value="ECO:0007669"/>
    <property type="project" value="UniProtKB-UniRule"/>
</dbReference>
<evidence type="ECO:0000256" key="6">
    <source>
        <dbReference type="ARBA" id="ARBA00023098"/>
    </source>
</evidence>
<keyword evidence="3 10" id="KW-0479">Metal-binding</keyword>
<dbReference type="NCBIfam" id="TIGR00556">
    <property type="entry name" value="pantethn_trn"/>
    <property type="match status" value="1"/>
</dbReference>
<keyword evidence="7 10" id="KW-0275">Fatty acid biosynthesis</keyword>
<dbReference type="NCBIfam" id="TIGR00516">
    <property type="entry name" value="acpS"/>
    <property type="match status" value="1"/>
</dbReference>
<dbReference type="Pfam" id="PF01648">
    <property type="entry name" value="ACPS"/>
    <property type="match status" value="1"/>
</dbReference>
<evidence type="ECO:0000313" key="12">
    <source>
        <dbReference type="EMBL" id="TFH68502.1"/>
    </source>
</evidence>
<gene>
    <name evidence="10" type="primary">acpS</name>
    <name evidence="12" type="ORF">E3W66_00640</name>
</gene>
<evidence type="ECO:0000256" key="7">
    <source>
        <dbReference type="ARBA" id="ARBA00023160"/>
    </source>
</evidence>
<dbReference type="OrthoDB" id="517356at2"/>
<dbReference type="HAMAP" id="MF_00101">
    <property type="entry name" value="AcpS"/>
    <property type="match status" value="1"/>
</dbReference>
<dbReference type="InterPro" id="IPR004568">
    <property type="entry name" value="Ppantetheine-prot_Trfase_dom"/>
</dbReference>
<evidence type="ECO:0000256" key="10">
    <source>
        <dbReference type="HAMAP-Rule" id="MF_00101"/>
    </source>
</evidence>
<dbReference type="SUPFAM" id="SSF56214">
    <property type="entry name" value="4'-phosphopantetheinyl transferase"/>
    <property type="match status" value="1"/>
</dbReference>
<comment type="cofactor">
    <cofactor evidence="10">
        <name>Mg(2+)</name>
        <dbReference type="ChEBI" id="CHEBI:18420"/>
    </cofactor>
</comment>
<evidence type="ECO:0000256" key="1">
    <source>
        <dbReference type="ARBA" id="ARBA00022516"/>
    </source>
</evidence>
<evidence type="ECO:0000259" key="11">
    <source>
        <dbReference type="Pfam" id="PF01648"/>
    </source>
</evidence>
<dbReference type="InterPro" id="IPR008278">
    <property type="entry name" value="4-PPantetheinyl_Trfase_dom"/>
</dbReference>
<protein>
    <recommendedName>
        <fullName evidence="10">Holo-[acyl-carrier-protein] synthase</fullName>
        <shortName evidence="10">Holo-ACP synthase</shortName>
        <ecNumber evidence="10">2.7.8.7</ecNumber>
    </recommendedName>
    <alternativeName>
        <fullName evidence="10">4'-phosphopantetheinyl transferase AcpS</fullName>
    </alternativeName>
</protein>
<feature type="binding site" evidence="10">
    <location>
        <position position="56"/>
    </location>
    <ligand>
        <name>Mg(2+)</name>
        <dbReference type="ChEBI" id="CHEBI:18420"/>
    </ligand>
</feature>
<keyword evidence="13" id="KW-1185">Reference proteome</keyword>
<dbReference type="InterPro" id="IPR037143">
    <property type="entry name" value="4-PPantetheinyl_Trfase_dom_sf"/>
</dbReference>
<dbReference type="AlphaFoldDB" id="A0A4Y8UJH6"/>
<comment type="catalytic activity">
    <reaction evidence="8 10">
        <text>apo-[ACP] + CoA = holo-[ACP] + adenosine 3',5'-bisphosphate + H(+)</text>
        <dbReference type="Rhea" id="RHEA:12068"/>
        <dbReference type="Rhea" id="RHEA-COMP:9685"/>
        <dbReference type="Rhea" id="RHEA-COMP:9690"/>
        <dbReference type="ChEBI" id="CHEBI:15378"/>
        <dbReference type="ChEBI" id="CHEBI:29999"/>
        <dbReference type="ChEBI" id="CHEBI:57287"/>
        <dbReference type="ChEBI" id="CHEBI:58343"/>
        <dbReference type="ChEBI" id="CHEBI:64479"/>
        <dbReference type="EC" id="2.7.8.7"/>
    </reaction>
</comment>
<keyword evidence="6 10" id="KW-0443">Lipid metabolism</keyword>
<proteinExistence type="inferred from homology"/>
<dbReference type="GO" id="GO:0005737">
    <property type="term" value="C:cytoplasm"/>
    <property type="evidence" value="ECO:0007669"/>
    <property type="project" value="UniProtKB-SubCell"/>
</dbReference>
<comment type="subcellular location">
    <subcellularLocation>
        <location evidence="10">Cytoplasm</location>
    </subcellularLocation>
</comment>